<proteinExistence type="predicted"/>
<dbReference type="Proteomes" id="UP000253689">
    <property type="component" value="Chromosome"/>
</dbReference>
<dbReference type="AlphaFoldDB" id="A0A345DNS2"/>
<accession>A0A345DNS2</accession>
<evidence type="ECO:0000313" key="3">
    <source>
        <dbReference type="Proteomes" id="UP000253689"/>
    </source>
</evidence>
<evidence type="ECO:0000313" key="2">
    <source>
        <dbReference type="EMBL" id="AXF95860.1"/>
    </source>
</evidence>
<sequence>MEKTERIKHLVFCSILFRLEIIVLLLTYFYSLIYYQLNLLSYLWYFVSWWSVQTAVLILLFAFGGLIYFTKLRNCHFVKNKFFILYIVFAALLTFLFFTLGTVIGAITGEKFTPSWHSLAIYWISTTVQHWLCPAIFIIYFCIVVEKECINYKNFYLQKLYKFYLHPIFYTIFIAVREGVLLLTPIDEKLWNYSMPANNYYVPYFFQDFRRLEYYLLYLILLSIIIALLITFIVNLNNLLVNHQKIKESQEKIN</sequence>
<keyword evidence="1" id="KW-0472">Membrane</keyword>
<name>A0A345DNS2_9MOLU</name>
<feature type="transmembrane region" description="Helical" evidence="1">
    <location>
        <begin position="120"/>
        <end position="143"/>
    </location>
</feature>
<reference evidence="3" key="1">
    <citation type="submission" date="2018-07" db="EMBL/GenBank/DDBJ databases">
        <title>Complete Genome Sequence of Spiroplasma phoeniceum.</title>
        <authorList>
            <person name="Davis R.E."/>
            <person name="Shao J.Y."/>
            <person name="Zhao Y."/>
            <person name="Silver A."/>
            <person name="Stump z."/>
            <person name="Gasparich G."/>
        </authorList>
    </citation>
    <scope>NUCLEOTIDE SEQUENCE [LARGE SCALE GENOMIC DNA]</scope>
    <source>
        <strain evidence="3">P40</strain>
    </source>
</reference>
<dbReference type="RefSeq" id="WP_114564686.1">
    <property type="nucleotide sequence ID" value="NZ_CP031088.1"/>
</dbReference>
<keyword evidence="1" id="KW-1133">Transmembrane helix</keyword>
<keyword evidence="3" id="KW-1185">Reference proteome</keyword>
<organism evidence="2 3">
    <name type="scientific">Spiroplasma phoeniceum P40</name>
    <dbReference type="NCBI Taxonomy" id="1276259"/>
    <lineage>
        <taxon>Bacteria</taxon>
        <taxon>Bacillati</taxon>
        <taxon>Mycoplasmatota</taxon>
        <taxon>Mollicutes</taxon>
        <taxon>Entomoplasmatales</taxon>
        <taxon>Spiroplasmataceae</taxon>
        <taxon>Spiroplasma</taxon>
    </lineage>
</organism>
<feature type="transmembrane region" description="Helical" evidence="1">
    <location>
        <begin position="215"/>
        <end position="236"/>
    </location>
</feature>
<keyword evidence="1" id="KW-0812">Transmembrane</keyword>
<feature type="transmembrane region" description="Helical" evidence="1">
    <location>
        <begin position="9"/>
        <end position="30"/>
    </location>
</feature>
<evidence type="ECO:0008006" key="4">
    <source>
        <dbReference type="Google" id="ProtNLM"/>
    </source>
</evidence>
<feature type="transmembrane region" description="Helical" evidence="1">
    <location>
        <begin position="82"/>
        <end position="108"/>
    </location>
</feature>
<dbReference type="KEGG" id="sphh:SDAV_00877"/>
<dbReference type="EMBL" id="CP031088">
    <property type="protein sequence ID" value="AXF95860.1"/>
    <property type="molecule type" value="Genomic_DNA"/>
</dbReference>
<feature type="transmembrane region" description="Helical" evidence="1">
    <location>
        <begin position="163"/>
        <end position="186"/>
    </location>
</feature>
<feature type="transmembrane region" description="Helical" evidence="1">
    <location>
        <begin position="42"/>
        <end position="70"/>
    </location>
</feature>
<evidence type="ECO:0000256" key="1">
    <source>
        <dbReference type="SAM" id="Phobius"/>
    </source>
</evidence>
<protein>
    <recommendedName>
        <fullName evidence="4">Transmembrane protein</fullName>
    </recommendedName>
</protein>
<gene>
    <name evidence="2" type="ORF">SDAV_00877</name>
</gene>